<keyword evidence="4" id="KW-1185">Reference proteome</keyword>
<comment type="caution">
    <text evidence="3">The sequence shown here is derived from an EMBL/GenBank/DDBJ whole genome shotgun (WGS) entry which is preliminary data.</text>
</comment>
<dbReference type="PANTHER" id="PTHR34039:SF1">
    <property type="entry name" value="UPF0102 PROTEIN YRAN"/>
    <property type="match status" value="1"/>
</dbReference>
<sequence>MSCQSQPLTMNNRRLGESYESQACDYLTSQGLRCIDKNYHAKCGELDIIMQDKDTYVFIEVKYRTSTHYGLPQETVTRNKQRKIIKTAQHWLLSKRLSPHTTDVRFDVVAINADQTQPEWIKSAFYEG</sequence>
<name>A0ABS2HIX6_9VIBR</name>
<comment type="similarity">
    <text evidence="1 2">Belongs to the UPF0102 family.</text>
</comment>
<dbReference type="Proteomes" id="UP000809621">
    <property type="component" value="Unassembled WGS sequence"/>
</dbReference>
<dbReference type="Pfam" id="PF02021">
    <property type="entry name" value="UPF0102"/>
    <property type="match status" value="1"/>
</dbReference>
<proteinExistence type="inferred from homology"/>
<evidence type="ECO:0000313" key="4">
    <source>
        <dbReference type="Proteomes" id="UP000809621"/>
    </source>
</evidence>
<dbReference type="SUPFAM" id="SSF52980">
    <property type="entry name" value="Restriction endonuclease-like"/>
    <property type="match status" value="1"/>
</dbReference>
<dbReference type="HAMAP" id="MF_00048">
    <property type="entry name" value="UPF0102"/>
    <property type="match status" value="1"/>
</dbReference>
<protein>
    <recommendedName>
        <fullName evidence="2">UPF0102 protein JQC93_13730</fullName>
    </recommendedName>
</protein>
<evidence type="ECO:0000313" key="3">
    <source>
        <dbReference type="EMBL" id="MBM7037470.1"/>
    </source>
</evidence>
<organism evidence="3 4">
    <name type="scientific">Vibrio ulleungensis</name>
    <dbReference type="NCBI Taxonomy" id="2807619"/>
    <lineage>
        <taxon>Bacteria</taxon>
        <taxon>Pseudomonadati</taxon>
        <taxon>Pseudomonadota</taxon>
        <taxon>Gammaproteobacteria</taxon>
        <taxon>Vibrionales</taxon>
        <taxon>Vibrionaceae</taxon>
        <taxon>Vibrio</taxon>
    </lineage>
</organism>
<dbReference type="CDD" id="cd20736">
    <property type="entry name" value="PoNe_Nuclease"/>
    <property type="match status" value="1"/>
</dbReference>
<dbReference type="Gene3D" id="3.40.1350.10">
    <property type="match status" value="1"/>
</dbReference>
<dbReference type="InterPro" id="IPR011856">
    <property type="entry name" value="tRNA_endonuc-like_dom_sf"/>
</dbReference>
<reference evidence="3 4" key="1">
    <citation type="submission" date="2021-02" db="EMBL/GenBank/DDBJ databases">
        <authorList>
            <person name="Park J.-S."/>
        </authorList>
    </citation>
    <scope>NUCLEOTIDE SEQUENCE [LARGE SCALE GENOMIC DNA]</scope>
    <source>
        <strain evidence="3 4">188UL20-2</strain>
    </source>
</reference>
<dbReference type="PANTHER" id="PTHR34039">
    <property type="entry name" value="UPF0102 PROTEIN YRAN"/>
    <property type="match status" value="1"/>
</dbReference>
<dbReference type="InterPro" id="IPR003509">
    <property type="entry name" value="UPF0102_YraN-like"/>
</dbReference>
<dbReference type="NCBIfam" id="NF009150">
    <property type="entry name" value="PRK12497.1-3"/>
    <property type="match status" value="1"/>
</dbReference>
<dbReference type="InterPro" id="IPR011335">
    <property type="entry name" value="Restrct_endonuc-II-like"/>
</dbReference>
<dbReference type="NCBIfam" id="TIGR00252">
    <property type="entry name" value="YraN family protein"/>
    <property type="match status" value="1"/>
</dbReference>
<gene>
    <name evidence="3" type="ORF">JQC93_13730</name>
</gene>
<dbReference type="EMBL" id="JAFEUM010000005">
    <property type="protein sequence ID" value="MBM7037470.1"/>
    <property type="molecule type" value="Genomic_DNA"/>
</dbReference>
<evidence type="ECO:0000256" key="1">
    <source>
        <dbReference type="ARBA" id="ARBA00006738"/>
    </source>
</evidence>
<evidence type="ECO:0000256" key="2">
    <source>
        <dbReference type="HAMAP-Rule" id="MF_00048"/>
    </source>
</evidence>
<accession>A0ABS2HIX6</accession>